<accession>A0ABN3JBH4</accession>
<reference evidence="2 3" key="1">
    <citation type="journal article" date="2019" name="Int. J. Syst. Evol. Microbiol.">
        <title>The Global Catalogue of Microorganisms (GCM) 10K type strain sequencing project: providing services to taxonomists for standard genome sequencing and annotation.</title>
        <authorList>
            <consortium name="The Broad Institute Genomics Platform"/>
            <consortium name="The Broad Institute Genome Sequencing Center for Infectious Disease"/>
            <person name="Wu L."/>
            <person name="Ma J."/>
        </authorList>
    </citation>
    <scope>NUCLEOTIDE SEQUENCE [LARGE SCALE GENOMIC DNA]</scope>
    <source>
        <strain evidence="2 3">JCM 6922</strain>
    </source>
</reference>
<dbReference type="Proteomes" id="UP001500460">
    <property type="component" value="Unassembled WGS sequence"/>
</dbReference>
<evidence type="ECO:0000313" key="2">
    <source>
        <dbReference type="EMBL" id="GAA2425264.1"/>
    </source>
</evidence>
<keyword evidence="3" id="KW-1185">Reference proteome</keyword>
<evidence type="ECO:0000313" key="3">
    <source>
        <dbReference type="Proteomes" id="UP001500460"/>
    </source>
</evidence>
<evidence type="ECO:0000256" key="1">
    <source>
        <dbReference type="SAM" id="MobiDB-lite"/>
    </source>
</evidence>
<gene>
    <name evidence="2" type="ORF">GCM10010421_09910</name>
</gene>
<protein>
    <submittedName>
        <fullName evidence="2">Uncharacterized protein</fullName>
    </submittedName>
</protein>
<organism evidence="2 3">
    <name type="scientific">Streptomyces glaucus</name>
    <dbReference type="NCBI Taxonomy" id="284029"/>
    <lineage>
        <taxon>Bacteria</taxon>
        <taxon>Bacillati</taxon>
        <taxon>Actinomycetota</taxon>
        <taxon>Actinomycetes</taxon>
        <taxon>Kitasatosporales</taxon>
        <taxon>Streptomycetaceae</taxon>
        <taxon>Streptomyces</taxon>
    </lineage>
</organism>
<name>A0ABN3JBH4_9ACTN</name>
<feature type="region of interest" description="Disordered" evidence="1">
    <location>
        <begin position="1"/>
        <end position="20"/>
    </location>
</feature>
<sequence>MSEGTWDGQPPVRAAGRRGRCGRSDAYVADAVLPDQQSQRFLRVVLGDFPHHRAVREIAVEQAKGAGHQ</sequence>
<proteinExistence type="predicted"/>
<comment type="caution">
    <text evidence="2">The sequence shown here is derived from an EMBL/GenBank/DDBJ whole genome shotgun (WGS) entry which is preliminary data.</text>
</comment>
<dbReference type="EMBL" id="BAAATK010000004">
    <property type="protein sequence ID" value="GAA2425264.1"/>
    <property type="molecule type" value="Genomic_DNA"/>
</dbReference>